<dbReference type="RefSeq" id="WP_129080617.1">
    <property type="nucleotide sequence ID" value="NZ_QOUX01000047.1"/>
</dbReference>
<dbReference type="Proteomes" id="UP000290649">
    <property type="component" value="Unassembled WGS sequence"/>
</dbReference>
<feature type="transmembrane region" description="Helical" evidence="1">
    <location>
        <begin position="249"/>
        <end position="270"/>
    </location>
</feature>
<feature type="transmembrane region" description="Helical" evidence="1">
    <location>
        <begin position="206"/>
        <end position="228"/>
    </location>
</feature>
<accession>A0A4Q0VML7</accession>
<feature type="transmembrane region" description="Helical" evidence="1">
    <location>
        <begin position="276"/>
        <end position="295"/>
    </location>
</feature>
<feature type="transmembrane region" description="Helical" evidence="1">
    <location>
        <begin position="359"/>
        <end position="389"/>
    </location>
</feature>
<evidence type="ECO:0000256" key="1">
    <source>
        <dbReference type="SAM" id="Phobius"/>
    </source>
</evidence>
<keyword evidence="1" id="KW-1133">Transmembrane helix</keyword>
<feature type="transmembrane region" description="Helical" evidence="1">
    <location>
        <begin position="165"/>
        <end position="186"/>
    </location>
</feature>
<gene>
    <name evidence="2" type="ORF">DS745_23395</name>
</gene>
<feature type="transmembrane region" description="Helical" evidence="1">
    <location>
        <begin position="401"/>
        <end position="424"/>
    </location>
</feature>
<feature type="transmembrane region" description="Helical" evidence="1">
    <location>
        <begin position="30"/>
        <end position="48"/>
    </location>
</feature>
<proteinExistence type="predicted"/>
<comment type="caution">
    <text evidence="2">The sequence shown here is derived from an EMBL/GenBank/DDBJ whole genome shotgun (WGS) entry which is preliminary data.</text>
</comment>
<keyword evidence="3" id="KW-1185">Reference proteome</keyword>
<protein>
    <submittedName>
        <fullName evidence="2">Uncharacterized protein</fullName>
    </submittedName>
</protein>
<feature type="transmembrane region" description="Helical" evidence="1">
    <location>
        <begin position="88"/>
        <end position="106"/>
    </location>
</feature>
<dbReference type="OrthoDB" id="2813114at2"/>
<keyword evidence="1" id="KW-0472">Membrane</keyword>
<feature type="transmembrane region" description="Helical" evidence="1">
    <location>
        <begin position="6"/>
        <end position="23"/>
    </location>
</feature>
<sequence>MHTVLHKGFTSALVLFIGLYFVSTVWKIPLVNELISLMGFLMLVFILLDRPKQNIILPILLLFLSNIVTLATSSSLHVLWIGLREMKAIIPLIILISLVGWIISHRPYVKALMMIGKRRLSTTTRFYTYIGAMTHFISSFMTLGGIAFVYQLFGKTKKATVSDSAWNYILSTAILRGFTLTVLWTTVHPAFAYVVGGTNAPLVPTVLKGIGLAVIGFVISIIIFQIQMKRKQISDDLIPDLEISSDEKLEGLVGTFIFWLALLMGGILILNQWFNVDIMLTVPVVIVIVTTLYFISNRDLVTYKQHWTKLVKDDLGKKKKEMLLILSAGILVGTLKETGYGSVLFGYFLTSVEWLNLNILVGLTLVVILLGFCGFPPIPAMVLLSTILVDLPGNYSPDMIALSLLLGVSVTLVTAPVTVPLLLISSLNERSLAENGIRSNLLFGLTLLVVGILYIQCLSYF</sequence>
<dbReference type="EMBL" id="QOUX01000047">
    <property type="protein sequence ID" value="RXI96647.1"/>
    <property type="molecule type" value="Genomic_DNA"/>
</dbReference>
<feature type="transmembrane region" description="Helical" evidence="1">
    <location>
        <begin position="54"/>
        <end position="81"/>
    </location>
</feature>
<organism evidence="2 3">
    <name type="scientific">Anaerobacillus alkaliphilus</name>
    <dbReference type="NCBI Taxonomy" id="1548597"/>
    <lineage>
        <taxon>Bacteria</taxon>
        <taxon>Bacillati</taxon>
        <taxon>Bacillota</taxon>
        <taxon>Bacilli</taxon>
        <taxon>Bacillales</taxon>
        <taxon>Bacillaceae</taxon>
        <taxon>Anaerobacillus</taxon>
    </lineage>
</organism>
<reference evidence="2 3" key="1">
    <citation type="journal article" date="2019" name="Int. J. Syst. Evol. Microbiol.">
        <title>Anaerobacillus alkaliphilus sp. nov., a novel alkaliphilic and moderately halophilic bacterium.</title>
        <authorList>
            <person name="Borsodi A.K."/>
            <person name="Aszalos J.M."/>
            <person name="Bihari P."/>
            <person name="Nagy I."/>
            <person name="Schumann P."/>
            <person name="Sproer C."/>
            <person name="Kovacs A.L."/>
            <person name="Boka K."/>
            <person name="Dobosy P."/>
            <person name="Ovari M."/>
            <person name="Szili-Kovacs T."/>
            <person name="Toth E."/>
        </authorList>
    </citation>
    <scope>NUCLEOTIDE SEQUENCE [LARGE SCALE GENOMIC DNA]</scope>
    <source>
        <strain evidence="2 3">B16-10</strain>
    </source>
</reference>
<keyword evidence="1" id="KW-0812">Transmembrane</keyword>
<feature type="transmembrane region" description="Helical" evidence="1">
    <location>
        <begin position="436"/>
        <end position="455"/>
    </location>
</feature>
<feature type="transmembrane region" description="Helical" evidence="1">
    <location>
        <begin position="322"/>
        <end position="347"/>
    </location>
</feature>
<evidence type="ECO:0000313" key="2">
    <source>
        <dbReference type="EMBL" id="RXI96647.1"/>
    </source>
</evidence>
<evidence type="ECO:0000313" key="3">
    <source>
        <dbReference type="Proteomes" id="UP000290649"/>
    </source>
</evidence>
<name>A0A4Q0VML7_9BACI</name>
<feature type="transmembrane region" description="Helical" evidence="1">
    <location>
        <begin position="126"/>
        <end position="153"/>
    </location>
</feature>
<dbReference type="AlphaFoldDB" id="A0A4Q0VML7"/>